<name>A0A0F9XTH1_9ZZZZ</name>
<dbReference type="EMBL" id="LAZR01000069">
    <property type="protein sequence ID" value="KKN95598.1"/>
    <property type="molecule type" value="Genomic_DNA"/>
</dbReference>
<protein>
    <submittedName>
        <fullName evidence="1">Uncharacterized protein</fullName>
    </submittedName>
</protein>
<sequence length="141" mass="16381">MTVRIINSDRNLKSRIITLLRNENNKGLKRSEIHDHLDNKRSSTVFDMVGSMELHGDLEKIGKLYYLKGTIKKHREKRINSLRQQITDFLETADEEGYTPNEVTEYLSDKYTPSSTRSALGHMKSLGQVDQDKGKYFLVKY</sequence>
<accession>A0A0F9XTH1</accession>
<dbReference type="AlphaFoldDB" id="A0A0F9XTH1"/>
<reference evidence="1" key="1">
    <citation type="journal article" date="2015" name="Nature">
        <title>Complex archaea that bridge the gap between prokaryotes and eukaryotes.</title>
        <authorList>
            <person name="Spang A."/>
            <person name="Saw J.H."/>
            <person name="Jorgensen S.L."/>
            <person name="Zaremba-Niedzwiedzka K."/>
            <person name="Martijn J."/>
            <person name="Lind A.E."/>
            <person name="van Eijk R."/>
            <person name="Schleper C."/>
            <person name="Guy L."/>
            <person name="Ettema T.J."/>
        </authorList>
    </citation>
    <scope>NUCLEOTIDE SEQUENCE</scope>
</reference>
<proteinExistence type="predicted"/>
<organism evidence="1">
    <name type="scientific">marine sediment metagenome</name>
    <dbReference type="NCBI Taxonomy" id="412755"/>
    <lineage>
        <taxon>unclassified sequences</taxon>
        <taxon>metagenomes</taxon>
        <taxon>ecological metagenomes</taxon>
    </lineage>
</organism>
<comment type="caution">
    <text evidence="1">The sequence shown here is derived from an EMBL/GenBank/DDBJ whole genome shotgun (WGS) entry which is preliminary data.</text>
</comment>
<gene>
    <name evidence="1" type="ORF">LCGC14_0174670</name>
</gene>
<evidence type="ECO:0000313" key="1">
    <source>
        <dbReference type="EMBL" id="KKN95598.1"/>
    </source>
</evidence>